<feature type="chain" id="PRO_5021399256" description="Outer membrane protein beta-barrel domain-containing protein" evidence="1">
    <location>
        <begin position="29"/>
        <end position="232"/>
    </location>
</feature>
<keyword evidence="3" id="KW-1185">Reference proteome</keyword>
<name>A0A4Y9EP16_9SPHN</name>
<dbReference type="Proteomes" id="UP000297737">
    <property type="component" value="Unassembled WGS sequence"/>
</dbReference>
<keyword evidence="1" id="KW-0732">Signal</keyword>
<reference evidence="2 3" key="1">
    <citation type="submission" date="2019-02" db="EMBL/GenBank/DDBJ databases">
        <title>Polymorphobacter sp. isolated from the lake at the Tibet of China.</title>
        <authorList>
            <person name="Li A."/>
        </authorList>
    </citation>
    <scope>NUCLEOTIDE SEQUENCE [LARGE SCALE GENOMIC DNA]</scope>
    <source>
        <strain evidence="2 3">DJ1R-1</strain>
    </source>
</reference>
<gene>
    <name evidence="2" type="ORF">EUV02_11815</name>
</gene>
<dbReference type="EMBL" id="SIHO01000002">
    <property type="protein sequence ID" value="TFU03816.1"/>
    <property type="molecule type" value="Genomic_DNA"/>
</dbReference>
<dbReference type="AlphaFoldDB" id="A0A4Y9EP16"/>
<proteinExistence type="predicted"/>
<evidence type="ECO:0008006" key="4">
    <source>
        <dbReference type="Google" id="ProtNLM"/>
    </source>
</evidence>
<evidence type="ECO:0000313" key="2">
    <source>
        <dbReference type="EMBL" id="TFU03816.1"/>
    </source>
</evidence>
<dbReference type="OrthoDB" id="7550459at2"/>
<accession>A0A4Y9EP16</accession>
<sequence>MATTSGQTLRLAAIAWCALAATAQPLRAAGNAHIVDDSAVAAPGSCYVDSWYNRFGSDSGSVQITPGCTPASLPNVELSGYVVTGWQGGTSLTGIGLSPKFKLRDESTGLGIALSPSVAIGLDSGTIDFASLIVPVTIPASATIRLNVNAGLQWLRADDTYAGFFGGQIEVMALPNLMLMAEGFTRTIGKAGLQAGVRWTPGGGSVDIELLAGRYIDSFTPSSVTLGMTIRF</sequence>
<dbReference type="RefSeq" id="WP_135246408.1">
    <property type="nucleotide sequence ID" value="NZ_SIHO01000002.1"/>
</dbReference>
<protein>
    <recommendedName>
        <fullName evidence="4">Outer membrane protein beta-barrel domain-containing protein</fullName>
    </recommendedName>
</protein>
<comment type="caution">
    <text evidence="2">The sequence shown here is derived from an EMBL/GenBank/DDBJ whole genome shotgun (WGS) entry which is preliminary data.</text>
</comment>
<feature type="signal peptide" evidence="1">
    <location>
        <begin position="1"/>
        <end position="28"/>
    </location>
</feature>
<evidence type="ECO:0000256" key="1">
    <source>
        <dbReference type="SAM" id="SignalP"/>
    </source>
</evidence>
<organism evidence="2 3">
    <name type="scientific">Glacieibacterium arshaanense</name>
    <dbReference type="NCBI Taxonomy" id="2511025"/>
    <lineage>
        <taxon>Bacteria</taxon>
        <taxon>Pseudomonadati</taxon>
        <taxon>Pseudomonadota</taxon>
        <taxon>Alphaproteobacteria</taxon>
        <taxon>Sphingomonadales</taxon>
        <taxon>Sphingosinicellaceae</taxon>
        <taxon>Glacieibacterium</taxon>
    </lineage>
</organism>
<evidence type="ECO:0000313" key="3">
    <source>
        <dbReference type="Proteomes" id="UP000297737"/>
    </source>
</evidence>